<evidence type="ECO:0000313" key="1">
    <source>
        <dbReference type="EMBL" id="CAG8834171.1"/>
    </source>
</evidence>
<dbReference type="Proteomes" id="UP000789901">
    <property type="component" value="Unassembled WGS sequence"/>
</dbReference>
<name>A0ABN7WKH7_GIGMA</name>
<feature type="non-terminal residue" evidence="1">
    <location>
        <position position="63"/>
    </location>
</feature>
<comment type="caution">
    <text evidence="1">The sequence shown here is derived from an EMBL/GenBank/DDBJ whole genome shotgun (WGS) entry which is preliminary data.</text>
</comment>
<reference evidence="1 2" key="1">
    <citation type="submission" date="2021-06" db="EMBL/GenBank/DDBJ databases">
        <authorList>
            <person name="Kallberg Y."/>
            <person name="Tangrot J."/>
            <person name="Rosling A."/>
        </authorList>
    </citation>
    <scope>NUCLEOTIDE SEQUENCE [LARGE SCALE GENOMIC DNA]</scope>
    <source>
        <strain evidence="1 2">120-4 pot B 10/14</strain>
    </source>
</reference>
<organism evidence="1 2">
    <name type="scientific">Gigaspora margarita</name>
    <dbReference type="NCBI Taxonomy" id="4874"/>
    <lineage>
        <taxon>Eukaryota</taxon>
        <taxon>Fungi</taxon>
        <taxon>Fungi incertae sedis</taxon>
        <taxon>Mucoromycota</taxon>
        <taxon>Glomeromycotina</taxon>
        <taxon>Glomeromycetes</taxon>
        <taxon>Diversisporales</taxon>
        <taxon>Gigasporaceae</taxon>
        <taxon>Gigaspora</taxon>
    </lineage>
</organism>
<accession>A0ABN7WKH7</accession>
<dbReference type="EMBL" id="CAJVQB010048795">
    <property type="protein sequence ID" value="CAG8834171.1"/>
    <property type="molecule type" value="Genomic_DNA"/>
</dbReference>
<protein>
    <submittedName>
        <fullName evidence="1">4770_t:CDS:1</fullName>
    </submittedName>
</protein>
<proteinExistence type="predicted"/>
<gene>
    <name evidence="1" type="ORF">GMARGA_LOCUS31917</name>
</gene>
<sequence length="63" mass="7226">MHSIVEPMNIDMVVVNQTSSAQELVSTVQSTQVLKEDTSIIKKNREKPNRIYIVYDIPRDILP</sequence>
<evidence type="ECO:0000313" key="2">
    <source>
        <dbReference type="Proteomes" id="UP000789901"/>
    </source>
</evidence>
<keyword evidence="2" id="KW-1185">Reference proteome</keyword>